<protein>
    <submittedName>
        <fullName evidence="1">Uncharacterized protein</fullName>
    </submittedName>
</protein>
<evidence type="ECO:0000313" key="1">
    <source>
        <dbReference type="EMBL" id="SVE20249.1"/>
    </source>
</evidence>
<accession>A0A383BK50</accession>
<dbReference type="EMBL" id="UINC01201076">
    <property type="protein sequence ID" value="SVE20249.1"/>
    <property type="molecule type" value="Genomic_DNA"/>
</dbReference>
<feature type="non-terminal residue" evidence="1">
    <location>
        <position position="67"/>
    </location>
</feature>
<sequence length="67" mass="7722">MKESLKVLQAAAEIQQQKSNDYQNPNSRIRQADYYPHGCSTILDTMHAKILRMHSVIEAMEADPNYK</sequence>
<proteinExistence type="predicted"/>
<dbReference type="AlphaFoldDB" id="A0A383BK50"/>
<name>A0A383BK50_9ZZZZ</name>
<gene>
    <name evidence="1" type="ORF">METZ01_LOCUS473103</name>
</gene>
<reference evidence="1" key="1">
    <citation type="submission" date="2018-05" db="EMBL/GenBank/DDBJ databases">
        <authorList>
            <person name="Lanie J.A."/>
            <person name="Ng W.-L."/>
            <person name="Kazmierczak K.M."/>
            <person name="Andrzejewski T.M."/>
            <person name="Davidsen T.M."/>
            <person name="Wayne K.J."/>
            <person name="Tettelin H."/>
            <person name="Glass J.I."/>
            <person name="Rusch D."/>
            <person name="Podicherti R."/>
            <person name="Tsui H.-C.T."/>
            <person name="Winkler M.E."/>
        </authorList>
    </citation>
    <scope>NUCLEOTIDE SEQUENCE</scope>
</reference>
<organism evidence="1">
    <name type="scientific">marine metagenome</name>
    <dbReference type="NCBI Taxonomy" id="408172"/>
    <lineage>
        <taxon>unclassified sequences</taxon>
        <taxon>metagenomes</taxon>
        <taxon>ecological metagenomes</taxon>
    </lineage>
</organism>